<name>J3L121_ORYBR</name>
<reference evidence="1" key="1">
    <citation type="journal article" date="2013" name="Nat. Commun.">
        <title>Whole-genome sequencing of Oryza brachyantha reveals mechanisms underlying Oryza genome evolution.</title>
        <authorList>
            <person name="Chen J."/>
            <person name="Huang Q."/>
            <person name="Gao D."/>
            <person name="Wang J."/>
            <person name="Lang Y."/>
            <person name="Liu T."/>
            <person name="Li B."/>
            <person name="Bai Z."/>
            <person name="Luis Goicoechea J."/>
            <person name="Liang C."/>
            <person name="Chen C."/>
            <person name="Zhang W."/>
            <person name="Sun S."/>
            <person name="Liao Y."/>
            <person name="Zhang X."/>
            <person name="Yang L."/>
            <person name="Song C."/>
            <person name="Wang M."/>
            <person name="Shi J."/>
            <person name="Liu G."/>
            <person name="Liu J."/>
            <person name="Zhou H."/>
            <person name="Zhou W."/>
            <person name="Yu Q."/>
            <person name="An N."/>
            <person name="Chen Y."/>
            <person name="Cai Q."/>
            <person name="Wang B."/>
            <person name="Liu B."/>
            <person name="Min J."/>
            <person name="Huang Y."/>
            <person name="Wu H."/>
            <person name="Li Z."/>
            <person name="Zhang Y."/>
            <person name="Yin Y."/>
            <person name="Song W."/>
            <person name="Jiang J."/>
            <person name="Jackson S.A."/>
            <person name="Wing R.A."/>
            <person name="Wang J."/>
            <person name="Chen M."/>
        </authorList>
    </citation>
    <scope>NUCLEOTIDE SEQUENCE [LARGE SCALE GENOMIC DNA]</scope>
    <source>
        <strain evidence="1">cv. IRGC 101232</strain>
    </source>
</reference>
<dbReference type="EnsemblPlants" id="OB01G29270.1">
    <property type="protein sequence ID" value="OB01G29270.1"/>
    <property type="gene ID" value="OB01G29270"/>
</dbReference>
<sequence>MIARPLPSLFLFKVWLLLLLLLLLPLLPMALPLLPSHCQLLSPSLFPVMVTAFKLEESRKQTPSIHGDEMEILSAWWILDVHVLLGRIKLGIFFSPCVVTLGTRVTAPPKS</sequence>
<reference evidence="1" key="2">
    <citation type="submission" date="2013-04" db="UniProtKB">
        <authorList>
            <consortium name="EnsemblPlants"/>
        </authorList>
    </citation>
    <scope>IDENTIFICATION</scope>
</reference>
<keyword evidence="2" id="KW-1185">Reference proteome</keyword>
<dbReference type="HOGENOM" id="CLU_2162295_0_0_1"/>
<dbReference type="AlphaFoldDB" id="J3L121"/>
<dbReference type="Proteomes" id="UP000006038">
    <property type="component" value="Chromosome 1"/>
</dbReference>
<organism evidence="1">
    <name type="scientific">Oryza brachyantha</name>
    <name type="common">malo sina</name>
    <dbReference type="NCBI Taxonomy" id="4533"/>
    <lineage>
        <taxon>Eukaryota</taxon>
        <taxon>Viridiplantae</taxon>
        <taxon>Streptophyta</taxon>
        <taxon>Embryophyta</taxon>
        <taxon>Tracheophyta</taxon>
        <taxon>Spermatophyta</taxon>
        <taxon>Magnoliopsida</taxon>
        <taxon>Liliopsida</taxon>
        <taxon>Poales</taxon>
        <taxon>Poaceae</taxon>
        <taxon>BOP clade</taxon>
        <taxon>Oryzoideae</taxon>
        <taxon>Oryzeae</taxon>
        <taxon>Oryzinae</taxon>
        <taxon>Oryza</taxon>
    </lineage>
</organism>
<protein>
    <submittedName>
        <fullName evidence="1">Uncharacterized protein</fullName>
    </submittedName>
</protein>
<dbReference type="Gramene" id="OB01G29270.1">
    <property type="protein sequence ID" value="OB01G29270.1"/>
    <property type="gene ID" value="OB01G29270"/>
</dbReference>
<accession>J3L121</accession>
<evidence type="ECO:0000313" key="1">
    <source>
        <dbReference type="EnsemblPlants" id="OB01G29270.1"/>
    </source>
</evidence>
<evidence type="ECO:0000313" key="2">
    <source>
        <dbReference type="Proteomes" id="UP000006038"/>
    </source>
</evidence>
<proteinExistence type="predicted"/>